<sequence length="58" mass="6419">MSQAEQILNSQLIRTIIYLGSSSHLSLGISASKTHASKVKIHTHKPNTRHNDNNVVEI</sequence>
<proteinExistence type="predicted"/>
<accession>A0A5K3FXC4</accession>
<name>A0A5K3FXC4_MESCO</name>
<evidence type="ECO:0000313" key="1">
    <source>
        <dbReference type="WBParaSite" id="MCU_012823-RA"/>
    </source>
</evidence>
<dbReference type="AlphaFoldDB" id="A0A5K3FXC4"/>
<protein>
    <submittedName>
        <fullName evidence="1">Uncharacterized protein</fullName>
    </submittedName>
</protein>
<reference evidence="1" key="1">
    <citation type="submission" date="2019-11" db="UniProtKB">
        <authorList>
            <consortium name="WormBaseParasite"/>
        </authorList>
    </citation>
    <scope>IDENTIFICATION</scope>
</reference>
<organism evidence="1">
    <name type="scientific">Mesocestoides corti</name>
    <name type="common">Flatworm</name>
    <dbReference type="NCBI Taxonomy" id="53468"/>
    <lineage>
        <taxon>Eukaryota</taxon>
        <taxon>Metazoa</taxon>
        <taxon>Spiralia</taxon>
        <taxon>Lophotrochozoa</taxon>
        <taxon>Platyhelminthes</taxon>
        <taxon>Cestoda</taxon>
        <taxon>Eucestoda</taxon>
        <taxon>Cyclophyllidea</taxon>
        <taxon>Mesocestoididae</taxon>
        <taxon>Mesocestoides</taxon>
    </lineage>
</organism>
<dbReference type="WBParaSite" id="MCU_012823-RA">
    <property type="protein sequence ID" value="MCU_012823-RA"/>
    <property type="gene ID" value="MCU_012823"/>
</dbReference>